<dbReference type="PANTHER" id="PTHR38926">
    <property type="entry name" value="F-BOX DOMAIN CONTAINING PROTEIN, EXPRESSED"/>
    <property type="match status" value="1"/>
</dbReference>
<dbReference type="InterPro" id="IPR001810">
    <property type="entry name" value="F-box_dom"/>
</dbReference>
<dbReference type="InterPro" id="IPR036047">
    <property type="entry name" value="F-box-like_dom_sf"/>
</dbReference>
<name>A0A427AM98_ENSVE</name>
<dbReference type="Gene3D" id="3.80.10.10">
    <property type="entry name" value="Ribonuclease Inhibitor"/>
    <property type="match status" value="1"/>
</dbReference>
<dbReference type="Pfam" id="PF12937">
    <property type="entry name" value="F-box-like"/>
    <property type="match status" value="1"/>
</dbReference>
<sequence length="273" mass="30684">MEGKRWEEMEEDCLVNIFRRLSLVDLTVAAPLVCRSWRKASLDPLCWSVLDFRGMDFMPWSDLCKSLAAWLSVRRPSFTGLLKLAAARSKGAARELRFPLVFGASLKDLVYASDACPRLKVVVLPNLLPAEEPHLPELVGKWKELERLEMESKPSSFLELVKQISLTCNRFSGLAMSGSIKIEDVSAIVDYLPRIKTLCLHGSYLPKEKLLAILSGSRELEKLSVTDCVGFEADEEILHRASGIKTFEYEGSKLADDLGYETDECDPLYVHVV</sequence>
<reference evidence="2 3" key="1">
    <citation type="journal article" date="2014" name="Agronomy (Basel)">
        <title>A Draft Genome Sequence for Ensete ventricosum, the Drought-Tolerant Tree Against Hunger.</title>
        <authorList>
            <person name="Harrison J."/>
            <person name="Moore K.A."/>
            <person name="Paszkiewicz K."/>
            <person name="Jones T."/>
            <person name="Grant M."/>
            <person name="Ambacheew D."/>
            <person name="Muzemil S."/>
            <person name="Studholme D.J."/>
        </authorList>
    </citation>
    <scope>NUCLEOTIDE SEQUENCE [LARGE SCALE GENOMIC DNA]</scope>
</reference>
<proteinExistence type="predicted"/>
<dbReference type="SUPFAM" id="SSF52047">
    <property type="entry name" value="RNI-like"/>
    <property type="match status" value="1"/>
</dbReference>
<comment type="caution">
    <text evidence="2">The sequence shown here is derived from an EMBL/GenBank/DDBJ whole genome shotgun (WGS) entry which is preliminary data.</text>
</comment>
<evidence type="ECO:0000313" key="2">
    <source>
        <dbReference type="EMBL" id="RRT77383.1"/>
    </source>
</evidence>
<dbReference type="Gene3D" id="1.20.1280.50">
    <property type="match status" value="1"/>
</dbReference>
<gene>
    <name evidence="2" type="ORF">B296_00013501</name>
</gene>
<dbReference type="SUPFAM" id="SSF81383">
    <property type="entry name" value="F-box domain"/>
    <property type="match status" value="1"/>
</dbReference>
<evidence type="ECO:0000313" key="3">
    <source>
        <dbReference type="Proteomes" id="UP000287651"/>
    </source>
</evidence>
<feature type="domain" description="F-box" evidence="1">
    <location>
        <begin position="12"/>
        <end position="52"/>
    </location>
</feature>
<dbReference type="Proteomes" id="UP000287651">
    <property type="component" value="Unassembled WGS sequence"/>
</dbReference>
<dbReference type="InterPro" id="IPR032675">
    <property type="entry name" value="LRR_dom_sf"/>
</dbReference>
<protein>
    <recommendedName>
        <fullName evidence="1">F-box domain-containing protein</fullName>
    </recommendedName>
</protein>
<accession>A0A427AM98</accession>
<evidence type="ECO:0000259" key="1">
    <source>
        <dbReference type="Pfam" id="PF12937"/>
    </source>
</evidence>
<dbReference type="PANTHER" id="PTHR38926:SF5">
    <property type="entry name" value="F-BOX AND LEUCINE-RICH REPEAT PROTEIN 6"/>
    <property type="match status" value="1"/>
</dbReference>
<organism evidence="2 3">
    <name type="scientific">Ensete ventricosum</name>
    <name type="common">Abyssinian banana</name>
    <name type="synonym">Musa ensete</name>
    <dbReference type="NCBI Taxonomy" id="4639"/>
    <lineage>
        <taxon>Eukaryota</taxon>
        <taxon>Viridiplantae</taxon>
        <taxon>Streptophyta</taxon>
        <taxon>Embryophyta</taxon>
        <taxon>Tracheophyta</taxon>
        <taxon>Spermatophyta</taxon>
        <taxon>Magnoliopsida</taxon>
        <taxon>Liliopsida</taxon>
        <taxon>Zingiberales</taxon>
        <taxon>Musaceae</taxon>
        <taxon>Ensete</taxon>
    </lineage>
</organism>
<dbReference type="EMBL" id="AMZH03001947">
    <property type="protein sequence ID" value="RRT77383.1"/>
    <property type="molecule type" value="Genomic_DNA"/>
</dbReference>
<dbReference type="AlphaFoldDB" id="A0A427AM98"/>